<feature type="compositionally biased region" description="Polar residues" evidence="1">
    <location>
        <begin position="163"/>
        <end position="178"/>
    </location>
</feature>
<evidence type="ECO:0000313" key="2">
    <source>
        <dbReference type="EMBL" id="RLM73550.1"/>
    </source>
</evidence>
<keyword evidence="3" id="KW-1185">Reference proteome</keyword>
<dbReference type="GO" id="GO:0005525">
    <property type="term" value="F:GTP binding"/>
    <property type="evidence" value="ECO:0007669"/>
    <property type="project" value="InterPro"/>
</dbReference>
<gene>
    <name evidence="2" type="ORF">C2845_PM15G09980</name>
</gene>
<sequence>MKTADDGTLSLASWNSSRTILGPGNLVSGMTVVLPTAPAGSDPRRATSGPCYRMENGEFWRGGLWRSHTTWVTVQGKEREISMDLVTRGRGRDKGAARGSELVDLGGADGVQVSWDLHNCPPTPPHPPTSRAPAVLVFHLRGPRRTICLQHGAPLPKPMPLEQQATAGSSEGQTQQARAASVLRPGGHLRTPPGPERSESLPSFLIAISQPYETKPGKLWMSYFVSFAKVLSNTVKQKMKEKAGKWDVPLPKVRPVAEEKMFKVMRTGKRKIFFYLHIVEEAECRRAYDSAVGTYNSCFDRETQIEEDYKRNAFLEADLQCSNRVQSMELKLLDGLLAEYESTAYGPGKWKMLATFLQQWKQVEASEGHRAEYLRRYEEVINDNKQKISKDYSVRITELQIKSSKLKEQCELAIFS</sequence>
<dbReference type="PANTHER" id="PTHR12642">
    <property type="entry name" value="RIBOSOME BIOGENESIS PROTEIN NSA2 HOMOLOG"/>
    <property type="match status" value="1"/>
</dbReference>
<reference evidence="3" key="1">
    <citation type="journal article" date="2019" name="Nat. Commun.">
        <title>The genome of broomcorn millet.</title>
        <authorList>
            <person name="Zou C."/>
            <person name="Miki D."/>
            <person name="Li D."/>
            <person name="Tang Q."/>
            <person name="Xiao L."/>
            <person name="Rajput S."/>
            <person name="Deng P."/>
            <person name="Jia W."/>
            <person name="Huang R."/>
            <person name="Zhang M."/>
            <person name="Sun Y."/>
            <person name="Hu J."/>
            <person name="Fu X."/>
            <person name="Schnable P.S."/>
            <person name="Li F."/>
            <person name="Zhang H."/>
            <person name="Feng B."/>
            <person name="Zhu X."/>
            <person name="Liu R."/>
            <person name="Schnable J.C."/>
            <person name="Zhu J.-K."/>
            <person name="Zhang H."/>
        </authorList>
    </citation>
    <scope>NUCLEOTIDE SEQUENCE [LARGE SCALE GENOMIC DNA]</scope>
</reference>
<name>A0A3L6Q5T6_PANMI</name>
<evidence type="ECO:0000256" key="1">
    <source>
        <dbReference type="SAM" id="MobiDB-lite"/>
    </source>
</evidence>
<dbReference type="InterPro" id="IPR036543">
    <property type="entry name" value="Guanylate-bd_C_sf"/>
</dbReference>
<dbReference type="AlphaFoldDB" id="A0A3L6Q5T6"/>
<dbReference type="Proteomes" id="UP000275267">
    <property type="component" value="Unassembled WGS sequence"/>
</dbReference>
<dbReference type="InterPro" id="IPR039411">
    <property type="entry name" value="NSA2_fam"/>
</dbReference>
<protein>
    <submittedName>
        <fullName evidence="2">Guanylate-binding protein 1-like</fullName>
    </submittedName>
</protein>
<feature type="region of interest" description="Disordered" evidence="1">
    <location>
        <begin position="155"/>
        <end position="200"/>
    </location>
</feature>
<evidence type="ECO:0000313" key="3">
    <source>
        <dbReference type="Proteomes" id="UP000275267"/>
    </source>
</evidence>
<accession>A0A3L6Q5T6</accession>
<organism evidence="2 3">
    <name type="scientific">Panicum miliaceum</name>
    <name type="common">Proso millet</name>
    <name type="synonym">Broomcorn millet</name>
    <dbReference type="NCBI Taxonomy" id="4540"/>
    <lineage>
        <taxon>Eukaryota</taxon>
        <taxon>Viridiplantae</taxon>
        <taxon>Streptophyta</taxon>
        <taxon>Embryophyta</taxon>
        <taxon>Tracheophyta</taxon>
        <taxon>Spermatophyta</taxon>
        <taxon>Magnoliopsida</taxon>
        <taxon>Liliopsida</taxon>
        <taxon>Poales</taxon>
        <taxon>Poaceae</taxon>
        <taxon>PACMAD clade</taxon>
        <taxon>Panicoideae</taxon>
        <taxon>Panicodae</taxon>
        <taxon>Paniceae</taxon>
        <taxon>Panicinae</taxon>
        <taxon>Panicum</taxon>
        <taxon>Panicum sect. Panicum</taxon>
    </lineage>
</organism>
<proteinExistence type="predicted"/>
<dbReference type="GO" id="GO:0003924">
    <property type="term" value="F:GTPase activity"/>
    <property type="evidence" value="ECO:0007669"/>
    <property type="project" value="InterPro"/>
</dbReference>
<comment type="caution">
    <text evidence="2">The sequence shown here is derived from an EMBL/GenBank/DDBJ whole genome shotgun (WGS) entry which is preliminary data.</text>
</comment>
<dbReference type="OrthoDB" id="1847590at2759"/>
<dbReference type="EMBL" id="PQIB02000013">
    <property type="protein sequence ID" value="RLM73550.1"/>
    <property type="molecule type" value="Genomic_DNA"/>
</dbReference>
<dbReference type="STRING" id="4540.A0A3L6Q5T6"/>
<dbReference type="SUPFAM" id="SSF48340">
    <property type="entry name" value="Interferon-induced guanylate-binding protein 1 (GBP1), C-terminal domain"/>
    <property type="match status" value="1"/>
</dbReference>